<dbReference type="InterPro" id="IPR020288">
    <property type="entry name" value="Sheath_initiator"/>
</dbReference>
<dbReference type="Pfam" id="PF10934">
    <property type="entry name" value="Sheath_initiator"/>
    <property type="match status" value="1"/>
</dbReference>
<organism evidence="1">
    <name type="scientific">Myoviridae sp. ctP4M4</name>
    <dbReference type="NCBI Taxonomy" id="2826647"/>
    <lineage>
        <taxon>Viruses</taxon>
        <taxon>Duplodnaviria</taxon>
        <taxon>Heunggongvirae</taxon>
        <taxon>Uroviricota</taxon>
        <taxon>Caudoviricetes</taxon>
    </lineage>
</organism>
<sequence length="133" mass="15069">MTVLPEGVGLDVSLRYVEKPTRTFLIDWSSRQIAGIGEGLPAMRQAVEITLQNERFRWQIYSSNFGCELENLVGDERDYIESELPRRIKDAFSGDGRILAVENFVFTEKVPGELTCSFDVRTVYGTLTEEVNA</sequence>
<evidence type="ECO:0008006" key="2">
    <source>
        <dbReference type="Google" id="ProtNLM"/>
    </source>
</evidence>
<name>A0A8S5N351_9CAUD</name>
<protein>
    <recommendedName>
        <fullName evidence="2">DUF2634 domain-containing protein</fullName>
    </recommendedName>
</protein>
<accession>A0A8S5N351</accession>
<evidence type="ECO:0000313" key="1">
    <source>
        <dbReference type="EMBL" id="DAD88571.1"/>
    </source>
</evidence>
<reference evidence="1" key="1">
    <citation type="journal article" date="2021" name="Proc. Natl. Acad. Sci. U.S.A.">
        <title>A Catalog of Tens of Thousands of Viruses from Human Metagenomes Reveals Hidden Associations with Chronic Diseases.</title>
        <authorList>
            <person name="Tisza M.J."/>
            <person name="Buck C.B."/>
        </authorList>
    </citation>
    <scope>NUCLEOTIDE SEQUENCE</scope>
    <source>
        <strain evidence="1">CtP4M4</strain>
    </source>
</reference>
<proteinExistence type="predicted"/>
<dbReference type="EMBL" id="BK015043">
    <property type="protein sequence ID" value="DAD88571.1"/>
    <property type="molecule type" value="Genomic_DNA"/>
</dbReference>